<feature type="compositionally biased region" description="Low complexity" evidence="1">
    <location>
        <begin position="1"/>
        <end position="11"/>
    </location>
</feature>
<accession>A0A4R0GMX2</accession>
<dbReference type="AlphaFoldDB" id="A0A4R0GMX2"/>
<comment type="caution">
    <text evidence="2">The sequence shown here is derived from an EMBL/GenBank/DDBJ whole genome shotgun (WGS) entry which is preliminary data.</text>
</comment>
<dbReference type="OrthoDB" id="4570343at2"/>
<sequence>MTQLIPAAEPAVEPPGPPVDEPAEAEQGQPFFILYLDGPEYDEELRRLSVWVEDLLLPVYGGEVSSSSPWCPRWWEHPEAIAYLHGLWLAWQERTGRQATASDPANWHQSYLWPTMDALRSPNGPFAGCKPGLHRPKDRPQVEDIEDIEEIEEMDSVDW</sequence>
<feature type="compositionally biased region" description="Acidic residues" evidence="1">
    <location>
        <begin position="143"/>
        <end position="159"/>
    </location>
</feature>
<proteinExistence type="predicted"/>
<organism evidence="2 3">
    <name type="scientific">Micromonospora zingiberis</name>
    <dbReference type="NCBI Taxonomy" id="2053011"/>
    <lineage>
        <taxon>Bacteria</taxon>
        <taxon>Bacillati</taxon>
        <taxon>Actinomycetota</taxon>
        <taxon>Actinomycetes</taxon>
        <taxon>Micromonosporales</taxon>
        <taxon>Micromonosporaceae</taxon>
        <taxon>Micromonospora</taxon>
    </lineage>
</organism>
<name>A0A4R0GMX2_9ACTN</name>
<feature type="region of interest" description="Disordered" evidence="1">
    <location>
        <begin position="1"/>
        <end position="24"/>
    </location>
</feature>
<protein>
    <submittedName>
        <fullName evidence="2">DUF4913 domain-containing protein</fullName>
    </submittedName>
</protein>
<evidence type="ECO:0000313" key="2">
    <source>
        <dbReference type="EMBL" id="TCB96798.1"/>
    </source>
</evidence>
<gene>
    <name evidence="2" type="ORF">E0H26_14375</name>
</gene>
<evidence type="ECO:0000313" key="3">
    <source>
        <dbReference type="Proteomes" id="UP000292274"/>
    </source>
</evidence>
<keyword evidence="3" id="KW-1185">Reference proteome</keyword>
<dbReference type="EMBL" id="SJJR01000008">
    <property type="protein sequence ID" value="TCB96798.1"/>
    <property type="molecule type" value="Genomic_DNA"/>
</dbReference>
<feature type="region of interest" description="Disordered" evidence="1">
    <location>
        <begin position="130"/>
        <end position="159"/>
    </location>
</feature>
<dbReference type="Proteomes" id="UP000292274">
    <property type="component" value="Unassembled WGS sequence"/>
</dbReference>
<dbReference type="RefSeq" id="WP_131304111.1">
    <property type="nucleotide sequence ID" value="NZ_SJJR01000008.1"/>
</dbReference>
<reference evidence="2 3" key="1">
    <citation type="submission" date="2019-02" db="EMBL/GenBank/DDBJ databases">
        <title>Jishengella sp. nov., isolated from a root of Zingiber montanum.</title>
        <authorList>
            <person name="Kuncharoen N."/>
            <person name="Kudo T."/>
            <person name="Masahiro Y."/>
            <person name="Ohkuma M."/>
            <person name="Tanasupawat S."/>
        </authorList>
    </citation>
    <scope>NUCLEOTIDE SEQUENCE [LARGE SCALE GENOMIC DNA]</scope>
    <source>
        <strain evidence="2 3">PLAI 1-1</strain>
    </source>
</reference>
<dbReference type="Pfam" id="PF16259">
    <property type="entry name" value="DUF4913"/>
    <property type="match status" value="1"/>
</dbReference>
<dbReference type="InterPro" id="IPR032584">
    <property type="entry name" value="DUF4913"/>
</dbReference>
<evidence type="ECO:0000256" key="1">
    <source>
        <dbReference type="SAM" id="MobiDB-lite"/>
    </source>
</evidence>